<keyword evidence="1" id="KW-0915">Sodium</keyword>
<keyword evidence="1" id="KW-0812">Transmembrane</keyword>
<dbReference type="KEGG" id="azc:AZC_1074"/>
<proteinExistence type="inferred from homology"/>
<keyword evidence="1" id="KW-0739">Sodium transport</keyword>
<dbReference type="GO" id="GO:0015813">
    <property type="term" value="P:L-glutamate transmembrane transport"/>
    <property type="evidence" value="ECO:0007669"/>
    <property type="project" value="UniProtKB-UniRule"/>
</dbReference>
<dbReference type="Pfam" id="PF03616">
    <property type="entry name" value="Glt_symporter"/>
    <property type="match status" value="1"/>
</dbReference>
<dbReference type="NCBIfam" id="TIGR00210">
    <property type="entry name" value="gltS"/>
    <property type="match status" value="1"/>
</dbReference>
<comment type="subcellular location">
    <subcellularLocation>
        <location evidence="1">Cell inner membrane</location>
        <topology evidence="1">Multi-pass membrane protein</topology>
    </subcellularLocation>
</comment>
<dbReference type="PANTHER" id="PTHR36178:SF1">
    <property type="entry name" value="SODIUM_GLUTAMATE SYMPORTER"/>
    <property type="match status" value="1"/>
</dbReference>
<accession>A8HQY0</accession>
<feature type="transmembrane region" description="Helical" evidence="1">
    <location>
        <begin position="159"/>
        <end position="181"/>
    </location>
</feature>
<feature type="transmembrane region" description="Helical" evidence="1">
    <location>
        <begin position="128"/>
        <end position="152"/>
    </location>
</feature>
<organism evidence="4 5">
    <name type="scientific">Azorhizobium caulinodans (strain ATCC 43989 / DSM 5975 / JCM 20966 / LMG 6465 / NBRC 14845 / NCIMB 13405 / ORS 571)</name>
    <dbReference type="NCBI Taxonomy" id="438753"/>
    <lineage>
        <taxon>Bacteria</taxon>
        <taxon>Pseudomonadati</taxon>
        <taxon>Pseudomonadota</taxon>
        <taxon>Alphaproteobacteria</taxon>
        <taxon>Hyphomicrobiales</taxon>
        <taxon>Xanthobacteraceae</taxon>
        <taxon>Azorhizobium</taxon>
    </lineage>
</organism>
<dbReference type="GO" id="GO:0015501">
    <property type="term" value="F:glutamate:sodium symporter activity"/>
    <property type="evidence" value="ECO:0007669"/>
    <property type="project" value="UniProtKB-UniRule"/>
</dbReference>
<keyword evidence="1" id="KW-0472">Membrane</keyword>
<sequence>MGPAGTLSAAPALYPRGGSGDKKAPVPRRAGRMSYQVPGFIAFTIAIVVYFVGAGLNNLVPPLRRWNIPEAVTGGLLAALATLVAHNGFGLAISFDIAARDLLLLYFFTGIGLNARLADLGAGGRPLVILLVLTVVYLGLQNAVALGAAAALKLPEGMAPLLGSVSLVGGHGTTIAWAPLISQRFGLSNALEVGIASATLGLVLASLLGGPIAGLLISRFRLRGGAAEAPMVGLPEETGQPEGGEVGYRNILSTLLVLNVVILVAYSLEGIVEKTGIKLPLFVVCLLVAIVVTNLLPLVLPRLPWPARTPALALISDLSLKIFLAMSLMSMQLWTLGGLGPALALVLGLQSLVAVLYILFVVFPAMGRTYQAAVLAAGFTGISLGATPTAIANMTAVTRTHGPAPLAFIILPLVSAFFIDIINAIAIGFMVR</sequence>
<keyword evidence="1" id="KW-0997">Cell inner membrane</keyword>
<gene>
    <name evidence="1" type="primary">gltS</name>
    <name evidence="4" type="ordered locus">AZC_1074</name>
</gene>
<dbReference type="HAMAP" id="MF_02062">
    <property type="entry name" value="GltS"/>
    <property type="match status" value="1"/>
</dbReference>
<evidence type="ECO:0000256" key="2">
    <source>
        <dbReference type="NCBIfam" id="TIGR00210"/>
    </source>
</evidence>
<keyword evidence="1" id="KW-0029">Amino-acid transport</keyword>
<dbReference type="EMBL" id="AP009384">
    <property type="protein sequence ID" value="BAF87072.1"/>
    <property type="molecule type" value="Genomic_DNA"/>
</dbReference>
<protein>
    <recommendedName>
        <fullName evidence="1 2">Sodium/glutamate symporter</fullName>
    </recommendedName>
</protein>
<keyword evidence="5" id="KW-1185">Reference proteome</keyword>
<feature type="transmembrane region" description="Helical" evidence="1">
    <location>
        <begin position="193"/>
        <end position="217"/>
    </location>
</feature>
<feature type="transmembrane region" description="Helical" evidence="1">
    <location>
        <begin position="251"/>
        <end position="268"/>
    </location>
</feature>
<dbReference type="AlphaFoldDB" id="A8HQY0"/>
<evidence type="ECO:0000256" key="1">
    <source>
        <dbReference type="HAMAP-Rule" id="MF_02062"/>
    </source>
</evidence>
<dbReference type="STRING" id="438753.AZC_1074"/>
<dbReference type="Proteomes" id="UP000000270">
    <property type="component" value="Chromosome"/>
</dbReference>
<comment type="similarity">
    <text evidence="1">Belongs to the glutamate:Na(+) symporter (ESS) (TC 2.A.27) family.</text>
</comment>
<feature type="transmembrane region" description="Helical" evidence="1">
    <location>
        <begin position="76"/>
        <end position="95"/>
    </location>
</feature>
<evidence type="ECO:0000256" key="3">
    <source>
        <dbReference type="SAM" id="MobiDB-lite"/>
    </source>
</evidence>
<dbReference type="PANTHER" id="PTHR36178">
    <property type="entry name" value="SLR0625 PROTEIN"/>
    <property type="match status" value="1"/>
</dbReference>
<reference evidence="4 5" key="6">
    <citation type="journal article" date="2011" name="Appl. Environ. Microbiol.">
        <title>Involvement of the azorhizobial chromosome partition gene (parA) in the onset of bacteroid differentiation during Sesbania rostrata stem nodule development.</title>
        <authorList>
            <person name="Liu CT."/>
            <person name="Lee KB."/>
            <person name="Wang YS."/>
            <person name="Peng MH."/>
            <person name="Lee KT."/>
            <person name="Suzuki S."/>
            <person name="Suzuki T."/>
            <person name="Oyaizu H."/>
        </authorList>
    </citation>
    <scope>NUCLEOTIDE SEQUENCE [LARGE SCALE GENOMIC DNA]</scope>
    <source>
        <strain evidence="5">ATCC 43989 / DSM 5975 / JCM 20966 / LMG 6465 / NBRC 14845 / NCIMB 13405 / ORS 571</strain>
    </source>
</reference>
<feature type="transmembrane region" description="Helical" evidence="1">
    <location>
        <begin position="406"/>
        <end position="431"/>
    </location>
</feature>
<reference evidence="5" key="2">
    <citation type="submission" date="2007-04" db="EMBL/GenBank/DDBJ databases">
        <title>Complete genome sequence of the nitrogen-fixing bacterium Azorhizobium caulinodans ORS571.</title>
        <authorList>
            <person name="Lee K.B."/>
            <person name="Backer P.D."/>
            <person name="Aono T."/>
            <person name="Liu C.T."/>
            <person name="Suzuki S."/>
            <person name="Suzuki T."/>
            <person name="Kaneko T."/>
            <person name="Yamada M."/>
            <person name="Tabata S."/>
            <person name="Kupfer D.M."/>
            <person name="Najar F.Z."/>
            <person name="Wiley G.B."/>
            <person name="Roe B."/>
            <person name="Binnewies T."/>
            <person name="Ussery D."/>
            <person name="Vereecke D."/>
            <person name="Gevers D."/>
            <person name="Holsters M."/>
            <person name="Oyaizu H."/>
        </authorList>
    </citation>
    <scope>NUCLEOTIDE SEQUENCE [LARGE SCALE GENOMIC DNA]</scope>
    <source>
        <strain evidence="5">ATCC 43989 / DSM 5975 / JCM 20966 / LMG 6465 / NBRC 14845 / NCIMB 13405 / ORS 571</strain>
    </source>
</reference>
<comment type="function">
    <text evidence="1">Catalyzes the sodium-dependent transport of glutamate.</text>
</comment>
<feature type="region of interest" description="Disordered" evidence="3">
    <location>
        <begin position="1"/>
        <end position="27"/>
    </location>
</feature>
<keyword evidence="1" id="KW-0813">Transport</keyword>
<feature type="transmembrane region" description="Helical" evidence="1">
    <location>
        <begin position="342"/>
        <end position="365"/>
    </location>
</feature>
<name>A8HQY0_AZOC5</name>
<feature type="transmembrane region" description="Helical" evidence="1">
    <location>
        <begin position="102"/>
        <end position="122"/>
    </location>
</feature>
<keyword evidence="1" id="KW-1003">Cell membrane</keyword>
<feature type="transmembrane region" description="Helical" evidence="1">
    <location>
        <begin position="280"/>
        <end position="300"/>
    </location>
</feature>
<dbReference type="eggNOG" id="COG0786">
    <property type="taxonomic scope" value="Bacteria"/>
</dbReference>
<reference evidence="4 5" key="5">
    <citation type="journal article" date="2010" name="Appl. Environ. Microbiol.">
        <title>phrR-like gene praR of Azorhizobium caulinodans ORS571 is essential for symbiosis with Sesbania rostrata and is involved in expression of reb genes.</title>
        <authorList>
            <person name="Akiba N."/>
            <person name="Aono T."/>
            <person name="Toyazaki H."/>
            <person name="Sato S."/>
            <person name="Oyaizu H."/>
        </authorList>
    </citation>
    <scope>NUCLEOTIDE SEQUENCE [LARGE SCALE GENOMIC DNA]</scope>
    <source>
        <strain evidence="5">ATCC 43989 / DSM 5975 / JCM 20966 / LMG 6465 / NBRC 14845 / NCIMB 13405 / ORS 571</strain>
    </source>
</reference>
<feature type="transmembrane region" description="Helical" evidence="1">
    <location>
        <begin position="372"/>
        <end position="394"/>
    </location>
</feature>
<dbReference type="InterPro" id="IPR004445">
    <property type="entry name" value="GltS"/>
</dbReference>
<feature type="transmembrane region" description="Helical" evidence="1">
    <location>
        <begin position="37"/>
        <end position="56"/>
    </location>
</feature>
<dbReference type="GO" id="GO:0005886">
    <property type="term" value="C:plasma membrane"/>
    <property type="evidence" value="ECO:0007669"/>
    <property type="project" value="UniProtKB-SubCell"/>
</dbReference>
<keyword evidence="1" id="KW-0769">Symport</keyword>
<keyword evidence="1" id="KW-1133">Transmembrane helix</keyword>
<reference evidence="4 5" key="3">
    <citation type="journal article" date="2008" name="BMC Genomics">
        <title>The genome of the versatile nitrogen fixer Azorhizobium caulinodans ORS571.</title>
        <authorList>
            <person name="Lee KB."/>
            <person name="Backer P.D."/>
            <person name="Aono T."/>
            <person name="Liu CT."/>
            <person name="Suzuki S."/>
            <person name="Suzuki T."/>
            <person name="Kaneko T."/>
            <person name="Yamada M."/>
            <person name="Tabata S."/>
            <person name="Kupfer D.M."/>
            <person name="Najar F.Z."/>
            <person name="Wiley G.B."/>
            <person name="Roe B."/>
            <person name="Binnewies T.T."/>
            <person name="Ussery D.W."/>
            <person name="D'Haeze W."/>
            <person name="Herder J.D."/>
            <person name="Gevers D."/>
            <person name="Vereecke D."/>
            <person name="Holsters M."/>
            <person name="Oyaizu H."/>
        </authorList>
    </citation>
    <scope>NUCLEOTIDE SEQUENCE [LARGE SCALE GENOMIC DNA]</scope>
    <source>
        <strain evidence="5">ATCC 43989 / DSM 5975 / JCM 20966 / LMG 6465 / NBRC 14845 / NCIMB 13405 / ORS 571</strain>
    </source>
</reference>
<evidence type="ECO:0000313" key="4">
    <source>
        <dbReference type="EMBL" id="BAF87072.1"/>
    </source>
</evidence>
<keyword evidence="1" id="KW-0406">Ion transport</keyword>
<reference evidence="4 5" key="1">
    <citation type="journal article" date="2007" name="Appl. Environ. Microbiol.">
        <title>Rhizobial factors required for stem nodule maturation and maintenance in Sesbania rostrata-Azorhizobium caulinodans ORS571 symbiosis.</title>
        <authorList>
            <person name="Suzuki S."/>
            <person name="Aono T."/>
            <person name="Lee KB."/>
            <person name="Suzuki T."/>
            <person name="Liu CT."/>
            <person name="Miwa H."/>
            <person name="Wakao S."/>
            <person name="Iki T."/>
            <person name="Oyaizu H."/>
        </authorList>
    </citation>
    <scope>NUCLEOTIDE SEQUENCE [LARGE SCALE GENOMIC DNA]</scope>
    <source>
        <strain evidence="5">ATCC 43989 / DSM 5975 / JCM 20966 / LMG 6465 / NBRC 14845 / NCIMB 13405 / ORS 571</strain>
    </source>
</reference>
<evidence type="ECO:0000313" key="5">
    <source>
        <dbReference type="Proteomes" id="UP000000270"/>
    </source>
</evidence>
<reference evidence="4 5" key="4">
    <citation type="journal article" date="2009" name="Appl. Environ. Microbiol.">
        <title>Comparative genome-wide transcriptional profiling of Azorhizobium caulinodans ORS571 grown under free-living and symbiotic conditions.</title>
        <authorList>
            <person name="Tsukada S."/>
            <person name="Aono T."/>
            <person name="Akiba N."/>
            <person name="Lee KB."/>
            <person name="Liu CT."/>
            <person name="Toyazaki H."/>
            <person name="Oyaizu H."/>
        </authorList>
    </citation>
    <scope>NUCLEOTIDE SEQUENCE [LARGE SCALE GENOMIC DNA]</scope>
    <source>
        <strain evidence="5">ATCC 43989 / DSM 5975 / JCM 20966 / LMG 6465 / NBRC 14845 / NCIMB 13405 / ORS 571</strain>
    </source>
</reference>
<dbReference type="HOGENOM" id="CLU_040907_0_0_5"/>